<name>A0A9J7KZV5_BRAFL</name>
<dbReference type="AlphaFoldDB" id="A0A9J7KZV5"/>
<evidence type="ECO:0000256" key="11">
    <source>
        <dbReference type="ARBA" id="ARBA00023163"/>
    </source>
</evidence>
<gene>
    <name evidence="20" type="primary">LOC118413631</name>
</gene>
<dbReference type="GO" id="GO:0008270">
    <property type="term" value="F:zinc ion binding"/>
    <property type="evidence" value="ECO:0007669"/>
    <property type="project" value="UniProtKB-KW"/>
</dbReference>
<dbReference type="GO" id="GO:0006915">
    <property type="term" value="P:apoptotic process"/>
    <property type="evidence" value="ECO:0007669"/>
    <property type="project" value="UniProtKB-KW"/>
</dbReference>
<feature type="compositionally biased region" description="Basic and acidic residues" evidence="18">
    <location>
        <begin position="555"/>
        <end position="567"/>
    </location>
</feature>
<dbReference type="GO" id="GO:0043122">
    <property type="term" value="P:regulation of canonical NF-kappaB signal transduction"/>
    <property type="evidence" value="ECO:0007669"/>
    <property type="project" value="UniProtKB-ARBA"/>
</dbReference>
<evidence type="ECO:0000256" key="5">
    <source>
        <dbReference type="ARBA" id="ARBA00022723"/>
    </source>
</evidence>
<evidence type="ECO:0000256" key="13">
    <source>
        <dbReference type="ARBA" id="ARBA00055998"/>
    </source>
</evidence>
<evidence type="ECO:0000313" key="19">
    <source>
        <dbReference type="Proteomes" id="UP000001554"/>
    </source>
</evidence>
<reference evidence="19" key="1">
    <citation type="journal article" date="2020" name="Nat. Ecol. Evol.">
        <title>Deeply conserved synteny resolves early events in vertebrate evolution.</title>
        <authorList>
            <person name="Simakov O."/>
            <person name="Marletaz F."/>
            <person name="Yue J.X."/>
            <person name="O'Connell B."/>
            <person name="Jenkins J."/>
            <person name="Brandt A."/>
            <person name="Calef R."/>
            <person name="Tung C.H."/>
            <person name="Huang T.K."/>
            <person name="Schmutz J."/>
            <person name="Satoh N."/>
            <person name="Yu J.K."/>
            <person name="Putnam N.H."/>
            <person name="Green R.E."/>
            <person name="Rokhsar D.S."/>
        </authorList>
    </citation>
    <scope>NUCLEOTIDE SEQUENCE [LARGE SCALE GENOMIC DNA]</scope>
    <source>
        <strain evidence="19">S238N-H82</strain>
    </source>
</reference>
<evidence type="ECO:0000256" key="15">
    <source>
        <dbReference type="ARBA" id="ARBA00073020"/>
    </source>
</evidence>
<dbReference type="GO" id="GO:0051896">
    <property type="term" value="P:regulation of phosphatidylinositol 3-kinase/protein kinase B signal transduction"/>
    <property type="evidence" value="ECO:0007669"/>
    <property type="project" value="InterPro"/>
</dbReference>
<protein>
    <recommendedName>
        <fullName evidence="15">TNFAIP3-interacting protein 2</fullName>
    </recommendedName>
    <alternativeName>
        <fullName evidence="16">A20-binding inhibitor of NF-kappa-B activation 2</fullName>
    </alternativeName>
</protein>
<comment type="function">
    <text evidence="13">Inhibits NF-kappa-B activation by blocking the interaction of RIPK1 with its downstream effector NEMO/IKBKG. Forms a ternary complex with NFKB1 and MAP3K8 but appears to function upstream of MAP3K8 in the TLR4 signaling pathway that regulates MAP3K8 activation. Involved in activation of the MEK/ERK signaling pathway during innate immune response; this function seems to be stimulus- and cell type specific. Required for stability of MAP3K8. Involved in regulation of apoptosis in endothelial cells; promotes TEK agonist-stimulated endothelial survival. May act as transcriptional coactivator when translocated to the nucleus. Enhances CHUK-mediated NF-kappa-B activation involving NF-kappa-B p50-p65 and p50-c-Rel complexes.</text>
</comment>
<evidence type="ECO:0000256" key="7">
    <source>
        <dbReference type="ARBA" id="ARBA00022833"/>
    </source>
</evidence>
<keyword evidence="2" id="KW-0963">Cytoplasm</keyword>
<dbReference type="Proteomes" id="UP000001554">
    <property type="component" value="Chromosome 4"/>
</dbReference>
<organism evidence="19 20">
    <name type="scientific">Branchiostoma floridae</name>
    <name type="common">Florida lancelet</name>
    <name type="synonym">Amphioxus</name>
    <dbReference type="NCBI Taxonomy" id="7739"/>
    <lineage>
        <taxon>Eukaryota</taxon>
        <taxon>Metazoa</taxon>
        <taxon>Chordata</taxon>
        <taxon>Cephalochordata</taxon>
        <taxon>Leptocardii</taxon>
        <taxon>Amphioxiformes</taxon>
        <taxon>Branchiostomatidae</taxon>
        <taxon>Branchiostoma</taxon>
    </lineage>
</organism>
<accession>A0A9J7KZV5</accession>
<evidence type="ECO:0000256" key="14">
    <source>
        <dbReference type="ARBA" id="ARBA00063508"/>
    </source>
</evidence>
<evidence type="ECO:0000256" key="12">
    <source>
        <dbReference type="ARBA" id="ARBA00023198"/>
    </source>
</evidence>
<dbReference type="GO" id="GO:0005737">
    <property type="term" value="C:cytoplasm"/>
    <property type="evidence" value="ECO:0007669"/>
    <property type="project" value="UniProtKB-SubCell"/>
</dbReference>
<dbReference type="PANTHER" id="PTHR31838">
    <property type="entry name" value="CENTROSOMAL PROTEIN OF 55 KDA"/>
    <property type="match status" value="1"/>
</dbReference>
<feature type="coiled-coil region" evidence="17">
    <location>
        <begin position="240"/>
        <end position="307"/>
    </location>
</feature>
<evidence type="ECO:0000256" key="8">
    <source>
        <dbReference type="ARBA" id="ARBA00022843"/>
    </source>
</evidence>
<keyword evidence="12" id="KW-0395">Inflammatory response</keyword>
<sequence length="598" mass="68996">MASVDITNSTPATSTDLSTTHNACSAMSSVGPEREDFYRQKFEAVSQMLVALSEENKSLKIRLNGVQTLQTLLSEAREELAGKHQLIRDMETKIADLQAMIAKLGGNSGDRSILQGAIVVPGVSKELVDNLIRENAKLKQMLRGSRENSGLVDDKTDTEKQLQMCQEQYHRDMAAKDHEIKKLQELLAASDNDKDVEIARLQKALKDARNVDHTRDVLCQSLTEETQTLKTRLAATAQMCNDLALKLDSKERMLSQAQNSMQMSVTGQLGKVSLGEGSSTDAQNRAIRQLEQEVNKLNTQLREVVDMNTRWQAYNDQRETTSSRYKGRSRSTHNWQTSYKETMGNCKLGLKSYRTCHSQRAAGDCRRNNSGTLTTYFSQQRRTLRSKERKQKSFKVQNKLVRMTERYEMEKEKTQQMERRMEAMEAEHAQCKQTQNQEEIVDMLKQQLQAYKEDFEEERRDRERMQARQESVEEELATSKATVRQLEAQLHREKNQKQFPPVYHVQYDQQNALRARSANRHTPYAVGNRFNYGFDVVDGDIVADGPSENNDEDKGETREERRRSRRRETDILQCPKCKREYTKDRHNELLEHIDLCYD</sequence>
<dbReference type="InterPro" id="IPR038926">
    <property type="entry name" value="CEP55"/>
</dbReference>
<keyword evidence="8" id="KW-0832">Ubl conjugation</keyword>
<evidence type="ECO:0000256" key="1">
    <source>
        <dbReference type="ARBA" id="ARBA00004496"/>
    </source>
</evidence>
<feature type="coiled-coil region" evidence="17">
    <location>
        <begin position="73"/>
        <end position="148"/>
    </location>
</feature>
<keyword evidence="7" id="KW-0862">Zinc</keyword>
<evidence type="ECO:0000256" key="4">
    <source>
        <dbReference type="ARBA" id="ARBA00022703"/>
    </source>
</evidence>
<keyword evidence="6" id="KW-0863">Zinc-finger</keyword>
<comment type="subunit">
    <text evidence="14">Interacts with STK11/LKB1, TNFAIP3, IKBKG, NFKB1, MAP3K8, TEK, RIPK1, CHUK, IKBKB and SMARCD1. Interacts with polyubiquitin.</text>
</comment>
<keyword evidence="11" id="KW-0804">Transcription</keyword>
<evidence type="ECO:0000256" key="9">
    <source>
        <dbReference type="ARBA" id="ARBA00023015"/>
    </source>
</evidence>
<evidence type="ECO:0000256" key="10">
    <source>
        <dbReference type="ARBA" id="ARBA00023054"/>
    </source>
</evidence>
<reference evidence="20" key="2">
    <citation type="submission" date="2025-08" db="UniProtKB">
        <authorList>
            <consortium name="RefSeq"/>
        </authorList>
    </citation>
    <scope>IDENTIFICATION</scope>
    <source>
        <strain evidence="20">S238N-H82</strain>
        <tissue evidence="20">Testes</tissue>
    </source>
</reference>
<dbReference type="Gene3D" id="1.20.5.1180">
    <property type="entry name" value="Geminin coiled-coil domain"/>
    <property type="match status" value="1"/>
</dbReference>
<comment type="subcellular location">
    <subcellularLocation>
        <location evidence="1">Cytoplasm</location>
    </subcellularLocation>
</comment>
<dbReference type="PANTHER" id="PTHR31838:SF1">
    <property type="entry name" value="CENTROSOMAL PROTEIN OF 55 KDA"/>
    <property type="match status" value="1"/>
</dbReference>
<feature type="region of interest" description="Disordered" evidence="18">
    <location>
        <begin position="1"/>
        <end position="26"/>
    </location>
</feature>
<keyword evidence="3" id="KW-0597">Phosphoprotein</keyword>
<proteinExistence type="predicted"/>
<dbReference type="Gene3D" id="1.20.5.990">
    <property type="entry name" value="Nemo cc2-lz domain - 1d5 darpin complex"/>
    <property type="match status" value="1"/>
</dbReference>
<dbReference type="GO" id="GO:0000281">
    <property type="term" value="P:mitotic cytokinesis"/>
    <property type="evidence" value="ECO:0007669"/>
    <property type="project" value="InterPro"/>
</dbReference>
<evidence type="ECO:0000313" key="20">
    <source>
        <dbReference type="RefSeq" id="XP_035673050.1"/>
    </source>
</evidence>
<evidence type="ECO:0000256" key="3">
    <source>
        <dbReference type="ARBA" id="ARBA00022553"/>
    </source>
</evidence>
<keyword evidence="4" id="KW-0053">Apoptosis</keyword>
<dbReference type="FunFam" id="1.20.5.990:FF:000005">
    <property type="entry name" value="TNFAIP3 interacting protein 2"/>
    <property type="match status" value="1"/>
</dbReference>
<evidence type="ECO:0000256" key="17">
    <source>
        <dbReference type="SAM" id="Coils"/>
    </source>
</evidence>
<keyword evidence="5" id="KW-0479">Metal-binding</keyword>
<evidence type="ECO:0000256" key="6">
    <source>
        <dbReference type="ARBA" id="ARBA00022771"/>
    </source>
</evidence>
<dbReference type="RefSeq" id="XP_035673050.1">
    <property type="nucleotide sequence ID" value="XM_035817157.1"/>
</dbReference>
<feature type="coiled-coil region" evidence="17">
    <location>
        <begin position="400"/>
        <end position="496"/>
    </location>
</feature>
<dbReference type="GeneID" id="118413631"/>
<evidence type="ECO:0000256" key="18">
    <source>
        <dbReference type="SAM" id="MobiDB-lite"/>
    </source>
</evidence>
<keyword evidence="10 17" id="KW-0175">Coiled coil</keyword>
<keyword evidence="19" id="KW-1185">Reference proteome</keyword>
<evidence type="ECO:0000256" key="16">
    <source>
        <dbReference type="ARBA" id="ARBA00079469"/>
    </source>
</evidence>
<evidence type="ECO:0000256" key="2">
    <source>
        <dbReference type="ARBA" id="ARBA00022490"/>
    </source>
</evidence>
<dbReference type="KEGG" id="bfo:118413631"/>
<dbReference type="OrthoDB" id="10032501at2759"/>
<dbReference type="OMA" id="MCNDLAL"/>
<keyword evidence="9" id="KW-0805">Transcription regulation</keyword>
<feature type="region of interest" description="Disordered" evidence="18">
    <location>
        <begin position="541"/>
        <end position="567"/>
    </location>
</feature>